<organism evidence="1 2">
    <name type="scientific">Echinococcus multilocularis</name>
    <name type="common">Fox tapeworm</name>
    <dbReference type="NCBI Taxonomy" id="6211"/>
    <lineage>
        <taxon>Eukaryota</taxon>
        <taxon>Metazoa</taxon>
        <taxon>Spiralia</taxon>
        <taxon>Lophotrochozoa</taxon>
        <taxon>Platyhelminthes</taxon>
        <taxon>Cestoda</taxon>
        <taxon>Eucestoda</taxon>
        <taxon>Cyclophyllidea</taxon>
        <taxon>Taeniidae</taxon>
        <taxon>Echinococcus</taxon>
    </lineage>
</organism>
<accession>A0A0S4MQ34</accession>
<protein>
    <submittedName>
        <fullName evidence="1">Puromycin sensitive aminopeptidase</fullName>
    </submittedName>
</protein>
<keyword evidence="2" id="KW-1185">Reference proteome</keyword>
<dbReference type="GO" id="GO:0004177">
    <property type="term" value="F:aminopeptidase activity"/>
    <property type="evidence" value="ECO:0007669"/>
    <property type="project" value="UniProtKB-KW"/>
</dbReference>
<dbReference type="EMBL" id="LN902847">
    <property type="protein sequence ID" value="CUT99760.1"/>
    <property type="molecule type" value="Genomic_DNA"/>
</dbReference>
<evidence type="ECO:0000313" key="2">
    <source>
        <dbReference type="Proteomes" id="UP000017246"/>
    </source>
</evidence>
<reference evidence="1" key="1">
    <citation type="journal article" date="2013" name="Nature">
        <title>The genomes of four tapeworm species reveal adaptations to parasitism.</title>
        <authorList>
            <person name="Tsai I.J."/>
            <person name="Zarowiecki M."/>
            <person name="Holroyd N."/>
            <person name="Garciarrubio A."/>
            <person name="Sanchez-Flores A."/>
            <person name="Brooks K.L."/>
            <person name="Tracey A."/>
            <person name="Bobes R.J."/>
            <person name="Fragoso G."/>
            <person name="Sciutto E."/>
            <person name="Aslett M."/>
            <person name="Beasley H."/>
            <person name="Bennett H.M."/>
            <person name="Cai J."/>
            <person name="Camicia F."/>
            <person name="Clark R."/>
            <person name="Cucher M."/>
            <person name="De Silva N."/>
            <person name="Day T.A."/>
            <person name="Deplazes P."/>
            <person name="Estrada K."/>
            <person name="Fernandez C."/>
            <person name="Holland P.W."/>
            <person name="Hou J."/>
            <person name="Hu S."/>
            <person name="Huckvale T."/>
            <person name="Hung S.S."/>
            <person name="Kamenetzky L."/>
            <person name="Keane J.A."/>
            <person name="Kiss F."/>
            <person name="Koziol U."/>
            <person name="Lambert O."/>
            <person name="Liu K."/>
            <person name="Luo X."/>
            <person name="Luo Y."/>
            <person name="Macchiaroli N."/>
            <person name="Nichol S."/>
            <person name="Paps J."/>
            <person name="Parkinson J."/>
            <person name="Pouchkina-Stantcheva N."/>
            <person name="Riddiford N."/>
            <person name="Rosenzvit M."/>
            <person name="Salinas G."/>
            <person name="Wasmuth J.D."/>
            <person name="Zamanian M."/>
            <person name="Zheng Y."/>
            <person name="Cai X."/>
            <person name="Soberon X."/>
            <person name="Olson P.D."/>
            <person name="Laclette J.P."/>
            <person name="Brehm K."/>
            <person name="Berriman M."/>
            <person name="Garciarrubio A."/>
            <person name="Bobes R.J."/>
            <person name="Fragoso G."/>
            <person name="Sanchez-Flores A."/>
            <person name="Estrada K."/>
            <person name="Cevallos M.A."/>
            <person name="Morett E."/>
            <person name="Gonzalez V."/>
            <person name="Portillo T."/>
            <person name="Ochoa-Leyva A."/>
            <person name="Jose M.V."/>
            <person name="Sciutto E."/>
            <person name="Landa A."/>
            <person name="Jimenez L."/>
            <person name="Valdes V."/>
            <person name="Carrero J.C."/>
            <person name="Larralde C."/>
            <person name="Morales-Montor J."/>
            <person name="Limon-Lason J."/>
            <person name="Soberon X."/>
            <person name="Laclette J.P."/>
        </authorList>
    </citation>
    <scope>NUCLEOTIDE SEQUENCE [LARGE SCALE GENOMIC DNA]</scope>
</reference>
<name>A0A0S4MQ34_ECHMU</name>
<sequence>MRDGAFWQSTVFPNPSFECIVNVDCKKLGARLECGNRTWCNYNGSGESTLCVGSSMVRSSGKSNKAAPCQQMNVFSVLHTAYVNSCVYPPSSYNSRQISAVGSAENRTRNVISQLFDSAIDIVFGSEKMASSASRQAEPASVDFNNSRLLRPITVSILGGIGYGDVTSTAQSAFERQYAAVTSAVVVEATLVQAKLISSFQFHLITEKTLVTS</sequence>
<keyword evidence="1" id="KW-0031">Aminopeptidase</keyword>
<dbReference type="Proteomes" id="UP000017246">
    <property type="component" value="Unassembled WGS sequence"/>
</dbReference>
<dbReference type="AlphaFoldDB" id="A0A0S4MQ34"/>
<reference evidence="1" key="2">
    <citation type="submission" date="2015-11" db="EMBL/GenBank/DDBJ databases">
        <authorList>
            <person name="Zhang Y."/>
            <person name="Guo Z."/>
        </authorList>
    </citation>
    <scope>NUCLEOTIDE SEQUENCE</scope>
</reference>
<evidence type="ECO:0000313" key="1">
    <source>
        <dbReference type="EMBL" id="CUT99760.1"/>
    </source>
</evidence>
<keyword evidence="1" id="KW-0378">Hydrolase</keyword>
<keyword evidence="1" id="KW-0645">Protease</keyword>
<proteinExistence type="predicted"/>